<keyword evidence="3" id="KW-1185">Reference proteome</keyword>
<accession>A0A812UNQ4</accession>
<dbReference type="EMBL" id="CAJNIZ010039335">
    <property type="protein sequence ID" value="CAE7589146.1"/>
    <property type="molecule type" value="Genomic_DNA"/>
</dbReference>
<comment type="caution">
    <text evidence="2">The sequence shown here is derived from an EMBL/GenBank/DDBJ whole genome shotgun (WGS) entry which is preliminary data.</text>
</comment>
<feature type="region of interest" description="Disordered" evidence="1">
    <location>
        <begin position="1"/>
        <end position="27"/>
    </location>
</feature>
<dbReference type="OrthoDB" id="10352443at2759"/>
<evidence type="ECO:0000313" key="2">
    <source>
        <dbReference type="EMBL" id="CAE7589146.1"/>
    </source>
</evidence>
<protein>
    <submittedName>
        <fullName evidence="2">GgtA protein</fullName>
    </submittedName>
</protein>
<feature type="compositionally biased region" description="Basic and acidic residues" evidence="1">
    <location>
        <begin position="1"/>
        <end position="15"/>
    </location>
</feature>
<feature type="compositionally biased region" description="Acidic residues" evidence="1">
    <location>
        <begin position="16"/>
        <end position="25"/>
    </location>
</feature>
<organism evidence="2 3">
    <name type="scientific">Symbiodinium pilosum</name>
    <name type="common">Dinoflagellate</name>
    <dbReference type="NCBI Taxonomy" id="2952"/>
    <lineage>
        <taxon>Eukaryota</taxon>
        <taxon>Sar</taxon>
        <taxon>Alveolata</taxon>
        <taxon>Dinophyceae</taxon>
        <taxon>Suessiales</taxon>
        <taxon>Symbiodiniaceae</taxon>
        <taxon>Symbiodinium</taxon>
    </lineage>
</organism>
<dbReference type="Proteomes" id="UP000649617">
    <property type="component" value="Unassembled WGS sequence"/>
</dbReference>
<sequence>MTRSADEVAKSKDDEAPNEAVEEVDDRCLREVSDPAESFHGIDIAAIAEHFPGSGSALCRLRSDLVTQAEKPLLPWELTRLGARAAIRAVRLANRSSLQGLLSLGEVAQDYPSGWGRALSAGTSEDTQTARELMEEAEALRGDDALEVNGWQIPEKQRGLLPLLRAQLPLFRSAELLAFSGISQSWAFALLRDARSGPALPSKVNTGDPRLGDVKAHTGRFKQGQASQHHASKVE</sequence>
<feature type="region of interest" description="Disordered" evidence="1">
    <location>
        <begin position="198"/>
        <end position="235"/>
    </location>
</feature>
<evidence type="ECO:0000313" key="3">
    <source>
        <dbReference type="Proteomes" id="UP000649617"/>
    </source>
</evidence>
<reference evidence="2" key="1">
    <citation type="submission" date="2021-02" db="EMBL/GenBank/DDBJ databases">
        <authorList>
            <person name="Dougan E. K."/>
            <person name="Rhodes N."/>
            <person name="Thang M."/>
            <person name="Chan C."/>
        </authorList>
    </citation>
    <scope>NUCLEOTIDE SEQUENCE</scope>
</reference>
<evidence type="ECO:0000256" key="1">
    <source>
        <dbReference type="SAM" id="MobiDB-lite"/>
    </source>
</evidence>
<name>A0A812UNQ4_SYMPI</name>
<proteinExistence type="predicted"/>
<dbReference type="AlphaFoldDB" id="A0A812UNQ4"/>
<gene>
    <name evidence="2" type="primary">ggtA</name>
    <name evidence="2" type="ORF">SPIL2461_LOCUS15707</name>
</gene>